<sequence length="49" mass="5468">MLTTKRYSGLITYGARGKQTFGYAMRGIYDPVYDALALFSYPTPALCQP</sequence>
<dbReference type="KEGG" id="ypk:y2331"/>
<evidence type="ECO:0000313" key="1">
    <source>
        <dbReference type="EMBL" id="AAM85890.1"/>
    </source>
</evidence>
<reference evidence="1 2" key="1">
    <citation type="journal article" date="2002" name="J. Bacteriol.">
        <title>Genome sequence of Yersinia pestis KIM.</title>
        <authorList>
            <person name="Deng W."/>
            <person name="Burland V."/>
            <person name="Plunkett G.III."/>
            <person name="Boutin A."/>
            <person name="Mayhew G.F."/>
            <person name="Liss P."/>
            <person name="Perna N.T."/>
            <person name="Rose D.J."/>
            <person name="Mau B."/>
            <person name="Zhou S."/>
            <person name="Schwartz D.C."/>
            <person name="Fetherston J.D."/>
            <person name="Lindler L.E."/>
            <person name="Brubaker R.R."/>
            <person name="Plana G.V."/>
            <person name="Straley S.C."/>
            <person name="McDonough K.A."/>
            <person name="Nilles M.L."/>
            <person name="Matson J.S."/>
            <person name="Blattner F.R."/>
            <person name="Perry R.D."/>
        </authorList>
    </citation>
    <scope>NUCLEOTIDE SEQUENCE [LARGE SCALE GENOMIC DNA]</scope>
    <source>
        <strain evidence="2">KIM10+ / Biovar Mediaevalis</strain>
    </source>
</reference>
<dbReference type="EMBL" id="AE009952">
    <property type="protein sequence ID" value="AAM85890.1"/>
    <property type="molecule type" value="Genomic_DNA"/>
</dbReference>
<name>Q8CL27_YERPE</name>
<dbReference type="AlphaFoldDB" id="Q8CL27"/>
<protein>
    <submittedName>
        <fullName evidence="1">Uncharacterized protein</fullName>
    </submittedName>
</protein>
<gene>
    <name evidence="1" type="ordered locus">y2331</name>
</gene>
<dbReference type="DNASU" id="1147278"/>
<evidence type="ECO:0000313" key="2">
    <source>
        <dbReference type="Proteomes" id="UP000002490"/>
    </source>
</evidence>
<accession>Q8CL27</accession>
<organism evidence="1 2">
    <name type="scientific">Yersinia pestis</name>
    <dbReference type="NCBI Taxonomy" id="632"/>
    <lineage>
        <taxon>Bacteria</taxon>
        <taxon>Pseudomonadati</taxon>
        <taxon>Pseudomonadota</taxon>
        <taxon>Gammaproteobacteria</taxon>
        <taxon>Enterobacterales</taxon>
        <taxon>Yersiniaceae</taxon>
        <taxon>Yersinia</taxon>
    </lineage>
</organism>
<dbReference type="HOGENOM" id="CLU_3142485_0_0_6"/>
<dbReference type="Proteomes" id="UP000002490">
    <property type="component" value="Chromosome"/>
</dbReference>
<proteinExistence type="predicted"/>